<organism evidence="3 4">
    <name type="scientific">Nocardioides mesophilus</name>
    <dbReference type="NCBI Taxonomy" id="433659"/>
    <lineage>
        <taxon>Bacteria</taxon>
        <taxon>Bacillati</taxon>
        <taxon>Actinomycetota</taxon>
        <taxon>Actinomycetes</taxon>
        <taxon>Propionibacteriales</taxon>
        <taxon>Nocardioidaceae</taxon>
        <taxon>Nocardioides</taxon>
    </lineage>
</organism>
<keyword evidence="2" id="KW-0812">Transmembrane</keyword>
<dbReference type="Proteomes" id="UP000515947">
    <property type="component" value="Chromosome"/>
</dbReference>
<feature type="region of interest" description="Disordered" evidence="1">
    <location>
        <begin position="1"/>
        <end position="78"/>
    </location>
</feature>
<dbReference type="EMBL" id="CP060713">
    <property type="protein sequence ID" value="QNN54634.1"/>
    <property type="molecule type" value="Genomic_DNA"/>
</dbReference>
<feature type="transmembrane region" description="Helical" evidence="2">
    <location>
        <begin position="154"/>
        <end position="172"/>
    </location>
</feature>
<dbReference type="RefSeq" id="WP_187580474.1">
    <property type="nucleotide sequence ID" value="NZ_CP060713.1"/>
</dbReference>
<evidence type="ECO:0000313" key="4">
    <source>
        <dbReference type="Proteomes" id="UP000515947"/>
    </source>
</evidence>
<evidence type="ECO:0000256" key="2">
    <source>
        <dbReference type="SAM" id="Phobius"/>
    </source>
</evidence>
<keyword evidence="4" id="KW-1185">Reference proteome</keyword>
<feature type="transmembrane region" description="Helical" evidence="2">
    <location>
        <begin position="83"/>
        <end position="105"/>
    </location>
</feature>
<sequence length="215" mass="22534">MADKETGEGPREPDLELPSLFRRRRRRHPQPTSEPTFEPEPEVESGPVAAAAQPRGTSLATEQASRPPAPAPERTRERRRLPVPAVVAAALTGLLVGLLGTFLTWGGLAGCDAVRGTSSCGGGAGLALLLAILAVMVLAGAVLLAMLRVPEPRSTSVLGVGVLCVMALLVLSDAWTSGWMFVVVPLIGLASYALAHWVTSRFDTAPETSRGTDPV</sequence>
<protein>
    <submittedName>
        <fullName evidence="3">Uncharacterized protein</fullName>
    </submittedName>
</protein>
<feature type="transmembrane region" description="Helical" evidence="2">
    <location>
        <begin position="125"/>
        <end position="147"/>
    </location>
</feature>
<dbReference type="KEGG" id="nmes:H9L09_10215"/>
<dbReference type="AlphaFoldDB" id="A0A7G9RGA9"/>
<feature type="transmembrane region" description="Helical" evidence="2">
    <location>
        <begin position="178"/>
        <end position="198"/>
    </location>
</feature>
<feature type="compositionally biased region" description="Basic and acidic residues" evidence="1">
    <location>
        <begin position="1"/>
        <end position="14"/>
    </location>
</feature>
<keyword evidence="2" id="KW-0472">Membrane</keyword>
<name>A0A7G9RGA9_9ACTN</name>
<keyword evidence="2" id="KW-1133">Transmembrane helix</keyword>
<accession>A0A7G9RGA9</accession>
<evidence type="ECO:0000256" key="1">
    <source>
        <dbReference type="SAM" id="MobiDB-lite"/>
    </source>
</evidence>
<proteinExistence type="predicted"/>
<gene>
    <name evidence="3" type="ORF">H9L09_10215</name>
</gene>
<dbReference type="SUPFAM" id="SSF103473">
    <property type="entry name" value="MFS general substrate transporter"/>
    <property type="match status" value="1"/>
</dbReference>
<evidence type="ECO:0000313" key="3">
    <source>
        <dbReference type="EMBL" id="QNN54634.1"/>
    </source>
</evidence>
<dbReference type="InterPro" id="IPR036259">
    <property type="entry name" value="MFS_trans_sf"/>
</dbReference>
<reference evidence="3 4" key="1">
    <citation type="submission" date="2020-08" db="EMBL/GenBank/DDBJ databases">
        <title>Genome sequence of Nocardioides mesophilus KACC 16243T.</title>
        <authorList>
            <person name="Hyun D.-W."/>
            <person name="Bae J.-W."/>
        </authorList>
    </citation>
    <scope>NUCLEOTIDE SEQUENCE [LARGE SCALE GENOMIC DNA]</scope>
    <source>
        <strain evidence="3 4">KACC 16243</strain>
    </source>
</reference>